<sequence length="266" mass="28295">MNRRHFLAATGIGGTLSISPTGRLGNVPSSATFDPHPPAPTDPPTLTPGPEEPPERPAEVTAEHVSAYVSGYEHALTYNTLECRNLQEIDVASDAVLEAETNHGVYAFAVATGYSRCGAGSEPEHRDYGPPPIEWAVGEGYAVRIGDDATEHRVADRTFGADHGDGRASGFAVTNFDHLAHDVTVTMTHEGDTANEETVDLEPRSAVHVRNVSAVRGDHGISIETDEGATTAGTWTVDPNRSASGVIRVLATGEVSIERRDPYGEF</sequence>
<evidence type="ECO:0000313" key="3">
    <source>
        <dbReference type="EMBL" id="UTF54550.1"/>
    </source>
</evidence>
<keyword evidence="4" id="KW-1185">Reference proteome</keyword>
<accession>A0A9E7SVJ2</accession>
<evidence type="ECO:0000256" key="1">
    <source>
        <dbReference type="SAM" id="MobiDB-lite"/>
    </source>
</evidence>
<reference evidence="3" key="1">
    <citation type="submission" date="2022-06" db="EMBL/GenBank/DDBJ databases">
        <title>Diverse halophilic archaea isolated from saline environments.</title>
        <authorList>
            <person name="Cui H.-L."/>
        </authorList>
    </citation>
    <scope>NUCLEOTIDE SEQUENCE</scope>
    <source>
        <strain evidence="3">WLHS1</strain>
    </source>
</reference>
<organism evidence="3 4">
    <name type="scientific">Natronosalvus rutilus</name>
    <dbReference type="NCBI Taxonomy" id="2953753"/>
    <lineage>
        <taxon>Archaea</taxon>
        <taxon>Methanobacteriati</taxon>
        <taxon>Methanobacteriota</taxon>
        <taxon>Stenosarchaea group</taxon>
        <taxon>Halobacteria</taxon>
        <taxon>Halobacteriales</taxon>
        <taxon>Natrialbaceae</taxon>
        <taxon>Natronosalvus</taxon>
    </lineage>
</organism>
<dbReference type="KEGG" id="sawl:NGM29_04555"/>
<proteinExistence type="predicted"/>
<feature type="domain" description="Ig-like" evidence="2">
    <location>
        <begin position="180"/>
        <end position="260"/>
    </location>
</feature>
<dbReference type="AlphaFoldDB" id="A0A9E7SVJ2"/>
<dbReference type="EMBL" id="CP100355">
    <property type="protein sequence ID" value="UTF54550.1"/>
    <property type="molecule type" value="Genomic_DNA"/>
</dbReference>
<feature type="compositionally biased region" description="Pro residues" evidence="1">
    <location>
        <begin position="35"/>
        <end position="51"/>
    </location>
</feature>
<protein>
    <recommendedName>
        <fullName evidence="2">Ig-like domain-containing protein</fullName>
    </recommendedName>
</protein>
<dbReference type="InterPro" id="IPR058929">
    <property type="entry name" value="Ig_halo"/>
</dbReference>
<name>A0A9E7SVJ2_9EURY</name>
<dbReference type="GeneID" id="73289291"/>
<evidence type="ECO:0000313" key="4">
    <source>
        <dbReference type="Proteomes" id="UP001056855"/>
    </source>
</evidence>
<dbReference type="Pfam" id="PF25942">
    <property type="entry name" value="Ig_halo"/>
    <property type="match status" value="1"/>
</dbReference>
<gene>
    <name evidence="3" type="ORF">NGM29_04555</name>
</gene>
<evidence type="ECO:0000259" key="2">
    <source>
        <dbReference type="Pfam" id="PF25942"/>
    </source>
</evidence>
<feature type="region of interest" description="Disordered" evidence="1">
    <location>
        <begin position="17"/>
        <end position="59"/>
    </location>
</feature>
<dbReference type="Proteomes" id="UP001056855">
    <property type="component" value="Chromosome"/>
</dbReference>
<dbReference type="RefSeq" id="WP_254159226.1">
    <property type="nucleotide sequence ID" value="NZ_CP100355.1"/>
</dbReference>